<feature type="chain" id="PRO_5005489286" evidence="1">
    <location>
        <begin position="30"/>
        <end position="222"/>
    </location>
</feature>
<protein>
    <submittedName>
        <fullName evidence="2">Uncharacterized protein</fullName>
    </submittedName>
</protein>
<reference evidence="2" key="1">
    <citation type="submission" date="2014-05" db="EMBL/GenBank/DDBJ databases">
        <authorList>
            <person name="Chronopoulou M."/>
        </authorList>
    </citation>
    <scope>NUCLEOTIDE SEQUENCE</scope>
    <source>
        <tissue evidence="2">Whole organism</tissue>
    </source>
</reference>
<evidence type="ECO:0000256" key="1">
    <source>
        <dbReference type="SAM" id="SignalP"/>
    </source>
</evidence>
<name>A0A0K2VAH5_LEPSM</name>
<sequence length="222" mass="24400">AERQRIDVFKMSNHIVWICICCLINVASSELDGTQLETNSNARAERFLVSSSIKTERVTTNTVTSSLTVFLSCFTTNGNIPACSSTILSGRRRRRDVPIVEHPITRVQRSDGVFADLLDNIQASKTIKTESNMTTKFNNDNDSMQEVDIIGIPSCNTVENREISRFQRALITIINTLTTSVQATTTQTVIGGVTQTLRFSSENAGDCLPTGLLQTMSIAICS</sequence>
<organism evidence="2">
    <name type="scientific">Lepeophtheirus salmonis</name>
    <name type="common">Salmon louse</name>
    <name type="synonym">Caligus salmonis</name>
    <dbReference type="NCBI Taxonomy" id="72036"/>
    <lineage>
        <taxon>Eukaryota</taxon>
        <taxon>Metazoa</taxon>
        <taxon>Ecdysozoa</taxon>
        <taxon>Arthropoda</taxon>
        <taxon>Crustacea</taxon>
        <taxon>Multicrustacea</taxon>
        <taxon>Hexanauplia</taxon>
        <taxon>Copepoda</taxon>
        <taxon>Siphonostomatoida</taxon>
        <taxon>Caligidae</taxon>
        <taxon>Lepeophtheirus</taxon>
    </lineage>
</organism>
<evidence type="ECO:0000313" key="2">
    <source>
        <dbReference type="EMBL" id="CDW47484.1"/>
    </source>
</evidence>
<proteinExistence type="predicted"/>
<accession>A0A0K2VAH5</accession>
<dbReference type="EMBL" id="HACA01030123">
    <property type="protein sequence ID" value="CDW47484.1"/>
    <property type="molecule type" value="Transcribed_RNA"/>
</dbReference>
<keyword evidence="1" id="KW-0732">Signal</keyword>
<feature type="non-terminal residue" evidence="2">
    <location>
        <position position="1"/>
    </location>
</feature>
<feature type="signal peptide" evidence="1">
    <location>
        <begin position="1"/>
        <end position="29"/>
    </location>
</feature>
<dbReference type="AlphaFoldDB" id="A0A0K2VAH5"/>